<dbReference type="AlphaFoldDB" id="A0A0F9LSW4"/>
<reference evidence="1" key="1">
    <citation type="journal article" date="2015" name="Nature">
        <title>Complex archaea that bridge the gap between prokaryotes and eukaryotes.</title>
        <authorList>
            <person name="Spang A."/>
            <person name="Saw J.H."/>
            <person name="Jorgensen S.L."/>
            <person name="Zaremba-Niedzwiedzka K."/>
            <person name="Martijn J."/>
            <person name="Lind A.E."/>
            <person name="van Eijk R."/>
            <person name="Schleper C."/>
            <person name="Guy L."/>
            <person name="Ettema T.J."/>
        </authorList>
    </citation>
    <scope>NUCLEOTIDE SEQUENCE</scope>
</reference>
<organism evidence="1">
    <name type="scientific">marine sediment metagenome</name>
    <dbReference type="NCBI Taxonomy" id="412755"/>
    <lineage>
        <taxon>unclassified sequences</taxon>
        <taxon>metagenomes</taxon>
        <taxon>ecological metagenomes</taxon>
    </lineage>
</organism>
<evidence type="ECO:0000313" key="1">
    <source>
        <dbReference type="EMBL" id="KKM60192.1"/>
    </source>
</evidence>
<protein>
    <submittedName>
        <fullName evidence="1">Uncharacterized protein</fullName>
    </submittedName>
</protein>
<comment type="caution">
    <text evidence="1">The sequence shown here is derived from an EMBL/GenBank/DDBJ whole genome shotgun (WGS) entry which is preliminary data.</text>
</comment>
<name>A0A0F9LSW4_9ZZZZ</name>
<dbReference type="EMBL" id="LAZR01011726">
    <property type="protein sequence ID" value="KKM60192.1"/>
    <property type="molecule type" value="Genomic_DNA"/>
</dbReference>
<sequence>MARMRVVSLNRWGEFGVQVGFELIPIDPKLAVTHTEMALPEKKTEFDRLMGMKLYDEYDIDGVKVT</sequence>
<accession>A0A0F9LSW4</accession>
<gene>
    <name evidence="1" type="ORF">LCGC14_1544380</name>
</gene>
<proteinExistence type="predicted"/>